<dbReference type="InterPro" id="IPR001054">
    <property type="entry name" value="A/G_cyclase"/>
</dbReference>
<feature type="transmembrane region" description="Helical" evidence="11">
    <location>
        <begin position="57"/>
        <end position="77"/>
    </location>
</feature>
<organism evidence="13 14">
    <name type="scientific">Mytilus galloprovincialis</name>
    <name type="common">Mediterranean mussel</name>
    <dbReference type="NCBI Taxonomy" id="29158"/>
    <lineage>
        <taxon>Eukaryota</taxon>
        <taxon>Metazoa</taxon>
        <taxon>Spiralia</taxon>
        <taxon>Lophotrochozoa</taxon>
        <taxon>Mollusca</taxon>
        <taxon>Bivalvia</taxon>
        <taxon>Autobranchia</taxon>
        <taxon>Pteriomorphia</taxon>
        <taxon>Mytilida</taxon>
        <taxon>Mytiloidea</taxon>
        <taxon>Mytilidae</taxon>
        <taxon>Mytilinae</taxon>
        <taxon>Mytilus</taxon>
    </lineage>
</organism>
<dbReference type="Gene3D" id="3.30.70.1230">
    <property type="entry name" value="Nucleotide cyclase"/>
    <property type="match status" value="1"/>
</dbReference>
<comment type="caution">
    <text evidence="13">The sequence shown here is derived from an EMBL/GenBank/DDBJ whole genome shotgun (WGS) entry which is preliminary data.</text>
</comment>
<keyword evidence="5" id="KW-0547">Nucleotide-binding</keyword>
<accession>A0A8B6BPT1</accession>
<dbReference type="EC" id="4.6.1.2" evidence="2"/>
<dbReference type="Pfam" id="PF08376">
    <property type="entry name" value="NIT"/>
    <property type="match status" value="1"/>
</dbReference>
<evidence type="ECO:0000256" key="9">
    <source>
        <dbReference type="ARBA" id="ARBA00023293"/>
    </source>
</evidence>
<feature type="compositionally biased region" description="Basic and acidic residues" evidence="10">
    <location>
        <begin position="724"/>
        <end position="740"/>
    </location>
</feature>
<evidence type="ECO:0000256" key="5">
    <source>
        <dbReference type="ARBA" id="ARBA00022741"/>
    </source>
</evidence>
<dbReference type="GO" id="GO:0004383">
    <property type="term" value="F:guanylate cyclase activity"/>
    <property type="evidence" value="ECO:0007669"/>
    <property type="project" value="UniProtKB-EC"/>
</dbReference>
<evidence type="ECO:0000256" key="2">
    <source>
        <dbReference type="ARBA" id="ARBA00012202"/>
    </source>
</evidence>
<dbReference type="Proteomes" id="UP000596742">
    <property type="component" value="Unassembled WGS sequence"/>
</dbReference>
<dbReference type="Gene3D" id="6.10.250.780">
    <property type="match status" value="1"/>
</dbReference>
<proteinExistence type="predicted"/>
<dbReference type="GO" id="GO:0000166">
    <property type="term" value="F:nucleotide binding"/>
    <property type="evidence" value="ECO:0007669"/>
    <property type="project" value="UniProtKB-KW"/>
</dbReference>
<evidence type="ECO:0000256" key="10">
    <source>
        <dbReference type="SAM" id="MobiDB-lite"/>
    </source>
</evidence>
<dbReference type="Pfam" id="PF07701">
    <property type="entry name" value="HNOBA"/>
    <property type="match status" value="1"/>
</dbReference>
<evidence type="ECO:0000313" key="14">
    <source>
        <dbReference type="Proteomes" id="UP000596742"/>
    </source>
</evidence>
<evidence type="ECO:0000256" key="1">
    <source>
        <dbReference type="ARBA" id="ARBA00004479"/>
    </source>
</evidence>
<dbReference type="InterPro" id="IPR029787">
    <property type="entry name" value="Nucleotide_cyclase"/>
</dbReference>
<comment type="subcellular location">
    <subcellularLocation>
        <location evidence="1">Membrane</location>
        <topology evidence="1">Single-pass type I membrane protein</topology>
    </subcellularLocation>
</comment>
<dbReference type="EMBL" id="UYJE01000512">
    <property type="protein sequence ID" value="VDH93877.1"/>
    <property type="molecule type" value="Genomic_DNA"/>
</dbReference>
<dbReference type="InterPro" id="IPR011645">
    <property type="entry name" value="HNOB_dom_associated"/>
</dbReference>
<evidence type="ECO:0000256" key="11">
    <source>
        <dbReference type="SAM" id="Phobius"/>
    </source>
</evidence>
<evidence type="ECO:0000256" key="3">
    <source>
        <dbReference type="ARBA" id="ARBA00022692"/>
    </source>
</evidence>
<evidence type="ECO:0000256" key="4">
    <source>
        <dbReference type="ARBA" id="ARBA00022729"/>
    </source>
</evidence>
<dbReference type="PROSITE" id="PS50125">
    <property type="entry name" value="GUANYLATE_CYCLASE_2"/>
    <property type="match status" value="1"/>
</dbReference>
<evidence type="ECO:0000256" key="8">
    <source>
        <dbReference type="ARBA" id="ARBA00023239"/>
    </source>
</evidence>
<feature type="region of interest" description="Disordered" evidence="10">
    <location>
        <begin position="694"/>
        <end position="740"/>
    </location>
</feature>
<keyword evidence="8" id="KW-0456">Lyase</keyword>
<keyword evidence="14" id="KW-1185">Reference proteome</keyword>
<dbReference type="InterPro" id="IPR050401">
    <property type="entry name" value="Cyclic_nucleotide_synthase"/>
</dbReference>
<name>A0A8B6BPT1_MYTGA</name>
<keyword evidence="6 11" id="KW-1133">Transmembrane helix</keyword>
<feature type="domain" description="Guanylate cyclase" evidence="12">
    <location>
        <begin position="436"/>
        <end position="565"/>
    </location>
</feature>
<dbReference type="GO" id="GO:0004016">
    <property type="term" value="F:adenylate cyclase activity"/>
    <property type="evidence" value="ECO:0007669"/>
    <property type="project" value="TreeGrafter"/>
</dbReference>
<reference evidence="13" key="1">
    <citation type="submission" date="2018-11" db="EMBL/GenBank/DDBJ databases">
        <authorList>
            <person name="Alioto T."/>
            <person name="Alioto T."/>
        </authorList>
    </citation>
    <scope>NUCLEOTIDE SEQUENCE</scope>
</reference>
<sequence length="740" mass="84289">MVETMKRKNDVAVYFSSSSSSVFRGSSSLIEALQPQFMGRGICRDEPLSQSGKRIQLFKMLCLNVLPILGLWAYTVYTLADSVGFREEYYKRRSALYFSIDLGKLVHRLQVERDMSVLYLSAIGPETKSFLLSEYTKTDDVILELTWPNDIDNLNIMFLSKENFLAFLQEHRRVLNPNVLSIQNEIDFYSRSIDTIILWLYNTITESKFSLIWKLLVAYQKLSSAKENLGVERALGTMFYARGGFESRTYFENYNLRLHSFRAYMRSIGMYSTVVDEIYIKNIENLPINFSSTIEHFRAEIQLINSTIAAVNVRKARFFFDNMTIYLDTLFTVQTEMGAFVIEKFNNEIDDLTQQLAINAVLLVIVILVCPVVILATESLTSSIQTYALTLVDKTKELTKEKKRTDGLLYQMVPRQVADMLKKKKKVDAEFFKMVTVCFSDMYGFDKLTVDLTPMEIVELLNALYNTVDDILDDFDVYKVETINDCYMVASGLPKRNKDRHAFEIAEFALNMLRTVSVMKVLSSNRSIQLRIGINSGPCMAGIVGTLMPRYCLFGDTVNTASRMKAYSEPNKIHISYSTYQLLRKTKSFTIKKRGSVSVKGKGDMRTFWLMGKVEDFGTVEIEADIEPNPKAIDITDMPGEIASVQHHSSGVYVMPGCSAKDEKSFGSNTSHGDVNKEDLPGEITTIESPTYSASLQYPMPGRQPQRKKPILKKTTTNPNIEVINEKETEHKAPDVREKT</sequence>
<dbReference type="GO" id="GO:0035556">
    <property type="term" value="P:intracellular signal transduction"/>
    <property type="evidence" value="ECO:0007669"/>
    <property type="project" value="InterPro"/>
</dbReference>
<dbReference type="FunFam" id="3.30.70.1230:FF:000030">
    <property type="entry name" value="Si:ch211-215j19.12"/>
    <property type="match status" value="1"/>
</dbReference>
<evidence type="ECO:0000256" key="7">
    <source>
        <dbReference type="ARBA" id="ARBA00023136"/>
    </source>
</evidence>
<dbReference type="CDD" id="cd07302">
    <property type="entry name" value="CHD"/>
    <property type="match status" value="1"/>
</dbReference>
<dbReference type="SUPFAM" id="SSF55073">
    <property type="entry name" value="Nucleotide cyclase"/>
    <property type="match status" value="1"/>
</dbReference>
<keyword evidence="3 11" id="KW-0812">Transmembrane</keyword>
<evidence type="ECO:0000259" key="12">
    <source>
        <dbReference type="PROSITE" id="PS50125"/>
    </source>
</evidence>
<evidence type="ECO:0000256" key="6">
    <source>
        <dbReference type="ARBA" id="ARBA00022989"/>
    </source>
</evidence>
<keyword evidence="9" id="KW-0141">cGMP biosynthesis</keyword>
<keyword evidence="7 11" id="KW-0472">Membrane</keyword>
<dbReference type="PANTHER" id="PTHR11920:SF335">
    <property type="entry name" value="GUANYLATE CYCLASE"/>
    <property type="match status" value="1"/>
</dbReference>
<dbReference type="SMART" id="SM00044">
    <property type="entry name" value="CYCc"/>
    <property type="match status" value="1"/>
</dbReference>
<gene>
    <name evidence="13" type="ORF">MGAL_10B032878</name>
</gene>
<dbReference type="GO" id="GO:0007168">
    <property type="term" value="P:receptor guanylyl cyclase signaling pathway"/>
    <property type="evidence" value="ECO:0007669"/>
    <property type="project" value="TreeGrafter"/>
</dbReference>
<protein>
    <recommendedName>
        <fullName evidence="2">guanylate cyclase</fullName>
        <ecNumber evidence="2">4.6.1.2</ecNumber>
    </recommendedName>
</protein>
<dbReference type="Pfam" id="PF00211">
    <property type="entry name" value="Guanylate_cyc"/>
    <property type="match status" value="1"/>
</dbReference>
<keyword evidence="4" id="KW-0732">Signal</keyword>
<dbReference type="InterPro" id="IPR013587">
    <property type="entry name" value="Nitrate/nitrite_sensing"/>
</dbReference>
<dbReference type="OrthoDB" id="60033at2759"/>
<dbReference type="GO" id="GO:0005886">
    <property type="term" value="C:plasma membrane"/>
    <property type="evidence" value="ECO:0007669"/>
    <property type="project" value="TreeGrafter"/>
</dbReference>
<evidence type="ECO:0000313" key="13">
    <source>
        <dbReference type="EMBL" id="VDH93877.1"/>
    </source>
</evidence>
<dbReference type="AlphaFoldDB" id="A0A8B6BPT1"/>
<dbReference type="PANTHER" id="PTHR11920">
    <property type="entry name" value="GUANYLYL CYCLASE"/>
    <property type="match status" value="1"/>
</dbReference>
<dbReference type="GO" id="GO:0001653">
    <property type="term" value="F:peptide receptor activity"/>
    <property type="evidence" value="ECO:0007669"/>
    <property type="project" value="TreeGrafter"/>
</dbReference>